<accession>A0A401IM78</accession>
<comment type="caution">
    <text evidence="1">The sequence shown here is derived from an EMBL/GenBank/DDBJ whole genome shotgun (WGS) entry which is preliminary data.</text>
</comment>
<protein>
    <submittedName>
        <fullName evidence="1">Glutamate receptor 3.5</fullName>
    </submittedName>
</protein>
<organism evidence="1 2">
    <name type="scientific">Aphanothece sacrum FPU1</name>
    <dbReference type="NCBI Taxonomy" id="1920663"/>
    <lineage>
        <taxon>Bacteria</taxon>
        <taxon>Bacillati</taxon>
        <taxon>Cyanobacteriota</taxon>
        <taxon>Cyanophyceae</taxon>
        <taxon>Oscillatoriophycideae</taxon>
        <taxon>Chroococcales</taxon>
        <taxon>Aphanothecaceae</taxon>
        <taxon>Aphanothece</taxon>
    </lineage>
</organism>
<dbReference type="EMBL" id="BDQK01000016">
    <property type="protein sequence ID" value="GBF82370.1"/>
    <property type="molecule type" value="Genomic_DNA"/>
</dbReference>
<name>A0A401IM78_APHSA</name>
<gene>
    <name evidence="1" type="ORF">AsFPU1_3798</name>
</gene>
<dbReference type="Proteomes" id="UP000287247">
    <property type="component" value="Unassembled WGS sequence"/>
</dbReference>
<keyword evidence="1" id="KW-0675">Receptor</keyword>
<evidence type="ECO:0000313" key="1">
    <source>
        <dbReference type="EMBL" id="GBF82370.1"/>
    </source>
</evidence>
<keyword evidence="2" id="KW-1185">Reference proteome</keyword>
<evidence type="ECO:0000313" key="2">
    <source>
        <dbReference type="Proteomes" id="UP000287247"/>
    </source>
</evidence>
<sequence>MRVTHLGVTLIDFMVDYAHAFPPYIINSAIADLIGYISKNTYVVDIVYLHPESIKNLPA</sequence>
<dbReference type="AlphaFoldDB" id="A0A401IM78"/>
<proteinExistence type="predicted"/>
<reference evidence="2" key="1">
    <citation type="submission" date="2017-05" db="EMBL/GenBank/DDBJ databases">
        <title>Physiological properties and genetic analysis related to exopolysaccharide production of fresh-water unicellular cyanobacterium Aphanothece sacrum, Suizenji Nori, that has been cultured as a food source in Japan.</title>
        <authorList>
            <person name="Kanesaki Y."/>
            <person name="Yoshikawa S."/>
            <person name="Ohki K."/>
        </authorList>
    </citation>
    <scope>NUCLEOTIDE SEQUENCE [LARGE SCALE GENOMIC DNA]</scope>
    <source>
        <strain evidence="2">FPU1</strain>
    </source>
</reference>